<evidence type="ECO:0000313" key="1">
    <source>
        <dbReference type="EMBL" id="CAG9841211.1"/>
    </source>
</evidence>
<accession>A0A9N9TGT0</accession>
<dbReference type="OrthoDB" id="414826at2759"/>
<proteinExistence type="predicted"/>
<keyword evidence="2" id="KW-1185">Reference proteome</keyword>
<organism evidence="1 2">
    <name type="scientific">Diabrotica balteata</name>
    <name type="common">Banded cucumber beetle</name>
    <dbReference type="NCBI Taxonomy" id="107213"/>
    <lineage>
        <taxon>Eukaryota</taxon>
        <taxon>Metazoa</taxon>
        <taxon>Ecdysozoa</taxon>
        <taxon>Arthropoda</taxon>
        <taxon>Hexapoda</taxon>
        <taxon>Insecta</taxon>
        <taxon>Pterygota</taxon>
        <taxon>Neoptera</taxon>
        <taxon>Endopterygota</taxon>
        <taxon>Coleoptera</taxon>
        <taxon>Polyphaga</taxon>
        <taxon>Cucujiformia</taxon>
        <taxon>Chrysomeloidea</taxon>
        <taxon>Chrysomelidae</taxon>
        <taxon>Galerucinae</taxon>
        <taxon>Diabroticina</taxon>
        <taxon>Diabroticites</taxon>
        <taxon>Diabrotica</taxon>
    </lineage>
</organism>
<dbReference type="EMBL" id="OU898284">
    <property type="protein sequence ID" value="CAG9841211.1"/>
    <property type="molecule type" value="Genomic_DNA"/>
</dbReference>
<reference evidence="1" key="1">
    <citation type="submission" date="2022-01" db="EMBL/GenBank/DDBJ databases">
        <authorList>
            <person name="King R."/>
        </authorList>
    </citation>
    <scope>NUCLEOTIDE SEQUENCE</scope>
</reference>
<name>A0A9N9TGT0_DIABA</name>
<evidence type="ECO:0000313" key="2">
    <source>
        <dbReference type="Proteomes" id="UP001153709"/>
    </source>
</evidence>
<gene>
    <name evidence="1" type="ORF">DIABBA_LOCUS13793</name>
</gene>
<dbReference type="Proteomes" id="UP001153709">
    <property type="component" value="Chromosome 9"/>
</dbReference>
<dbReference type="AlphaFoldDB" id="A0A9N9TGT0"/>
<protein>
    <submittedName>
        <fullName evidence="1">Uncharacterized protein</fullName>
    </submittedName>
</protein>
<sequence>MLFLCFRFSPYPTDFSLIFVEVPDVRSHLVLDVSGLVSIGYFNIGLIAAL</sequence>